<keyword evidence="4 6" id="KW-0472">Membrane</keyword>
<dbReference type="PROSITE" id="PS50005">
    <property type="entry name" value="TPR"/>
    <property type="match status" value="1"/>
</dbReference>
<reference evidence="8 9" key="1">
    <citation type="submission" date="2020-01" db="EMBL/GenBank/DDBJ databases">
        <title>Genome analysis.</title>
        <authorList>
            <person name="Wu S."/>
            <person name="Wang G."/>
        </authorList>
    </citation>
    <scope>NUCLEOTIDE SEQUENCE [LARGE SCALE GENOMIC DNA]</scope>
    <source>
        <strain evidence="8 9">SYL130</strain>
    </source>
</reference>
<dbReference type="EMBL" id="JAACJS010000011">
    <property type="protein sequence ID" value="NCI49898.1"/>
    <property type="molecule type" value="Genomic_DNA"/>
</dbReference>
<evidence type="ECO:0000256" key="1">
    <source>
        <dbReference type="ARBA" id="ARBA00004141"/>
    </source>
</evidence>
<feature type="transmembrane region" description="Helical" evidence="6">
    <location>
        <begin position="97"/>
        <end position="116"/>
    </location>
</feature>
<feature type="transmembrane region" description="Helical" evidence="6">
    <location>
        <begin position="268"/>
        <end position="288"/>
    </location>
</feature>
<feature type="repeat" description="TPR" evidence="5">
    <location>
        <begin position="717"/>
        <end position="750"/>
    </location>
</feature>
<evidence type="ECO:0000259" key="7">
    <source>
        <dbReference type="Pfam" id="PF04932"/>
    </source>
</evidence>
<feature type="transmembrane region" description="Helical" evidence="6">
    <location>
        <begin position="60"/>
        <end position="77"/>
    </location>
</feature>
<name>A0ABW9ZXK3_9BACT</name>
<dbReference type="SUPFAM" id="SSF48452">
    <property type="entry name" value="TPR-like"/>
    <property type="match status" value="1"/>
</dbReference>
<dbReference type="PANTHER" id="PTHR37422:SF23">
    <property type="entry name" value="TEICHURONIC ACID BIOSYNTHESIS PROTEIN TUAE"/>
    <property type="match status" value="1"/>
</dbReference>
<feature type="transmembrane region" description="Helical" evidence="6">
    <location>
        <begin position="122"/>
        <end position="141"/>
    </location>
</feature>
<keyword evidence="9" id="KW-1185">Reference proteome</keyword>
<evidence type="ECO:0000256" key="6">
    <source>
        <dbReference type="SAM" id="Phobius"/>
    </source>
</evidence>
<evidence type="ECO:0000256" key="2">
    <source>
        <dbReference type="ARBA" id="ARBA00022692"/>
    </source>
</evidence>
<comment type="caution">
    <text evidence="8">The sequence shown here is derived from an EMBL/GenBank/DDBJ whole genome shotgun (WGS) entry which is preliminary data.</text>
</comment>
<dbReference type="Proteomes" id="UP000753802">
    <property type="component" value="Unassembled WGS sequence"/>
</dbReference>
<comment type="subcellular location">
    <subcellularLocation>
        <location evidence="1">Membrane</location>
        <topology evidence="1">Multi-pass membrane protein</topology>
    </subcellularLocation>
</comment>
<feature type="transmembrane region" description="Helical" evidence="6">
    <location>
        <begin position="477"/>
        <end position="495"/>
    </location>
</feature>
<proteinExistence type="predicted"/>
<evidence type="ECO:0000313" key="8">
    <source>
        <dbReference type="EMBL" id="NCI49898.1"/>
    </source>
</evidence>
<evidence type="ECO:0000256" key="5">
    <source>
        <dbReference type="PROSITE-ProRule" id="PRU00339"/>
    </source>
</evidence>
<dbReference type="InterPro" id="IPR051533">
    <property type="entry name" value="WaaL-like"/>
</dbReference>
<protein>
    <recommendedName>
        <fullName evidence="7">O-antigen ligase-related domain-containing protein</fullName>
    </recommendedName>
</protein>
<sequence>MAKNYKGKEKNAAPAAAAKAKEPGYSASGFKNVFPLVACGLYFMVHFIGDWGAYDAMGAQWIYMVLLDLGVIAVLLARRNDYAVATAKQFGNMFSKLYLAFFVLAGVSIITAINPTESWVCYVRMIATVIAYFNMGILLQGRTDLMKVIAQLIAVLLFIESVQTISQFIKGSNENTDLTALIMSIKGTAGNKNIFAAGLAIKIPFLLYCMHRFKLVGKLVNTLILFFAAWAILILNARATYLSLVLVLVMYLAFCVILYVKDKKLDQALLRAGIVIVPLVIAFFISQIELSNTLSAQQEPQSFGSVTERVASIAATGDESNQVRFRLWSHAVDYTTKNPLMGCGIGNWKIASIPYQRTITNDLFVPIHAHNDYLEVFAELGIPGGLLYIAMFVCIIVFTWKTFFSTVSEETKLVSVFSFFAFVTYMVDAMFNFPIERPVSQMFFAFVVALNIGAYFKGREELGDEKPITSKAANYKAVFAFVSILLLLPSFYVTYQTYKSLIVQKTVLGDLNNEPLKLDWKEVTRDFPSIPNLSATAQPIEAIKGRYLYEAGKWEEALVLFDKGTKANPVIGYSEFLKAGLYYKKALTDTANEKVWLDSAVRNGAYSFNLRPKAKTYYQTYIAILAKRRDTTGIEKAFLEFDKYRHYPFGWNMYLLGMINAEVNLGRMPSRMLRIVDSGLTIFPHDSDLVKRRQEILANLAIFNRMPGSNLNVINESARHYAAGVAAFGSGQLEKAGQAFLKAADLNPSNLAALENAAICYFNLRQYPKAISLFDRELALNLSGDGKPEYYKAIALINLGKKEDGCKFLQLAANKKYNSGDPTKSPEVLLKANCGK</sequence>
<dbReference type="InterPro" id="IPR011990">
    <property type="entry name" value="TPR-like_helical_dom_sf"/>
</dbReference>
<evidence type="ECO:0000256" key="4">
    <source>
        <dbReference type="ARBA" id="ARBA00023136"/>
    </source>
</evidence>
<accession>A0ABW9ZXK3</accession>
<feature type="transmembrane region" description="Helical" evidence="6">
    <location>
        <begin position="439"/>
        <end position="456"/>
    </location>
</feature>
<dbReference type="RefSeq" id="WP_161818198.1">
    <property type="nucleotide sequence ID" value="NZ_JAACJS010000011.1"/>
</dbReference>
<feature type="transmembrane region" description="Helical" evidence="6">
    <location>
        <begin position="241"/>
        <end position="261"/>
    </location>
</feature>
<feature type="transmembrane region" description="Helical" evidence="6">
    <location>
        <begin position="215"/>
        <end position="235"/>
    </location>
</feature>
<dbReference type="Gene3D" id="1.25.40.10">
    <property type="entry name" value="Tetratricopeptide repeat domain"/>
    <property type="match status" value="1"/>
</dbReference>
<dbReference type="InterPro" id="IPR019734">
    <property type="entry name" value="TPR_rpt"/>
</dbReference>
<evidence type="ECO:0000313" key="9">
    <source>
        <dbReference type="Proteomes" id="UP000753802"/>
    </source>
</evidence>
<feature type="transmembrane region" description="Helical" evidence="6">
    <location>
        <begin position="33"/>
        <end position="54"/>
    </location>
</feature>
<evidence type="ECO:0000256" key="3">
    <source>
        <dbReference type="ARBA" id="ARBA00022989"/>
    </source>
</evidence>
<organism evidence="8 9">
    <name type="scientific">Sediminibacterium roseum</name>
    <dbReference type="NCBI Taxonomy" id="1978412"/>
    <lineage>
        <taxon>Bacteria</taxon>
        <taxon>Pseudomonadati</taxon>
        <taxon>Bacteroidota</taxon>
        <taxon>Chitinophagia</taxon>
        <taxon>Chitinophagales</taxon>
        <taxon>Chitinophagaceae</taxon>
        <taxon>Sediminibacterium</taxon>
    </lineage>
</organism>
<keyword evidence="2 6" id="KW-0812">Transmembrane</keyword>
<keyword evidence="3 6" id="KW-1133">Transmembrane helix</keyword>
<keyword evidence="5" id="KW-0802">TPR repeat</keyword>
<dbReference type="InterPro" id="IPR007016">
    <property type="entry name" value="O-antigen_ligase-rel_domated"/>
</dbReference>
<gene>
    <name evidence="8" type="ORF">GWC95_08190</name>
</gene>
<dbReference type="Pfam" id="PF04932">
    <property type="entry name" value="Wzy_C"/>
    <property type="match status" value="1"/>
</dbReference>
<feature type="transmembrane region" description="Helical" evidence="6">
    <location>
        <begin position="380"/>
        <end position="400"/>
    </location>
</feature>
<dbReference type="PANTHER" id="PTHR37422">
    <property type="entry name" value="TEICHURONIC ACID BIOSYNTHESIS PROTEIN TUAE"/>
    <property type="match status" value="1"/>
</dbReference>
<feature type="domain" description="O-antigen ligase-related" evidence="7">
    <location>
        <begin position="224"/>
        <end position="389"/>
    </location>
</feature>
<feature type="transmembrane region" description="Helical" evidence="6">
    <location>
        <begin position="412"/>
        <end position="433"/>
    </location>
</feature>